<keyword evidence="3" id="KW-1185">Reference proteome</keyword>
<proteinExistence type="predicted"/>
<reference evidence="2 3" key="1">
    <citation type="submission" date="2019-12" db="EMBL/GenBank/DDBJ databases">
        <authorList>
            <person name="Floudas D."/>
            <person name="Bentzer J."/>
            <person name="Ahren D."/>
            <person name="Johansson T."/>
            <person name="Persson P."/>
            <person name="Tunlid A."/>
        </authorList>
    </citation>
    <scope>NUCLEOTIDE SEQUENCE [LARGE SCALE GENOMIC DNA]</scope>
    <source>
        <strain evidence="2 3">CBS 102.39</strain>
    </source>
</reference>
<organism evidence="2 3">
    <name type="scientific">Agrocybe pediades</name>
    <dbReference type="NCBI Taxonomy" id="84607"/>
    <lineage>
        <taxon>Eukaryota</taxon>
        <taxon>Fungi</taxon>
        <taxon>Dikarya</taxon>
        <taxon>Basidiomycota</taxon>
        <taxon>Agaricomycotina</taxon>
        <taxon>Agaricomycetes</taxon>
        <taxon>Agaricomycetidae</taxon>
        <taxon>Agaricales</taxon>
        <taxon>Agaricineae</taxon>
        <taxon>Strophariaceae</taxon>
        <taxon>Agrocybe</taxon>
    </lineage>
</organism>
<sequence length="55" mass="5929">MHADEANSNTGPTPSSEPSLICYDTQTGVKSPEQEKSLGYPHYLVKGDAVVDHLL</sequence>
<evidence type="ECO:0000313" key="3">
    <source>
        <dbReference type="Proteomes" id="UP000521872"/>
    </source>
</evidence>
<comment type="caution">
    <text evidence="2">The sequence shown here is derived from an EMBL/GenBank/DDBJ whole genome shotgun (WGS) entry which is preliminary data.</text>
</comment>
<feature type="region of interest" description="Disordered" evidence="1">
    <location>
        <begin position="1"/>
        <end position="22"/>
    </location>
</feature>
<accession>A0A8H4QRY5</accession>
<dbReference type="EMBL" id="JAACJL010000034">
    <property type="protein sequence ID" value="KAF4615640.1"/>
    <property type="molecule type" value="Genomic_DNA"/>
</dbReference>
<evidence type="ECO:0000313" key="2">
    <source>
        <dbReference type="EMBL" id="KAF4615640.1"/>
    </source>
</evidence>
<dbReference type="Proteomes" id="UP000521872">
    <property type="component" value="Unassembled WGS sequence"/>
</dbReference>
<evidence type="ECO:0000256" key="1">
    <source>
        <dbReference type="SAM" id="MobiDB-lite"/>
    </source>
</evidence>
<protein>
    <submittedName>
        <fullName evidence="2">Uncharacterized protein</fullName>
    </submittedName>
</protein>
<dbReference type="AlphaFoldDB" id="A0A8H4QRY5"/>
<gene>
    <name evidence="2" type="ORF">D9613_012544</name>
</gene>
<name>A0A8H4QRY5_9AGAR</name>